<sequence>MPREKRASREFPRAQGPPGRVVQPLAGWRLWRWVGCRGPKWRLRRISREEGRHYRSRPTKHHENSARQTDQICMN</sequence>
<feature type="compositionally biased region" description="Polar residues" evidence="1">
    <location>
        <begin position="66"/>
        <end position="75"/>
    </location>
</feature>
<evidence type="ECO:0000256" key="1">
    <source>
        <dbReference type="SAM" id="MobiDB-lite"/>
    </source>
</evidence>
<evidence type="ECO:0000313" key="3">
    <source>
        <dbReference type="Proteomes" id="UP001178461"/>
    </source>
</evidence>
<organism evidence="2 3">
    <name type="scientific">Podarcis lilfordi</name>
    <name type="common">Lilford's wall lizard</name>
    <dbReference type="NCBI Taxonomy" id="74358"/>
    <lineage>
        <taxon>Eukaryota</taxon>
        <taxon>Metazoa</taxon>
        <taxon>Chordata</taxon>
        <taxon>Craniata</taxon>
        <taxon>Vertebrata</taxon>
        <taxon>Euteleostomi</taxon>
        <taxon>Lepidosauria</taxon>
        <taxon>Squamata</taxon>
        <taxon>Bifurcata</taxon>
        <taxon>Unidentata</taxon>
        <taxon>Episquamata</taxon>
        <taxon>Laterata</taxon>
        <taxon>Lacertibaenia</taxon>
        <taxon>Lacertidae</taxon>
        <taxon>Podarcis</taxon>
    </lineage>
</organism>
<dbReference type="AlphaFoldDB" id="A0AA35KRE5"/>
<feature type="region of interest" description="Disordered" evidence="1">
    <location>
        <begin position="47"/>
        <end position="75"/>
    </location>
</feature>
<dbReference type="Proteomes" id="UP001178461">
    <property type="component" value="Chromosome 8"/>
</dbReference>
<protein>
    <submittedName>
        <fullName evidence="2">Uncharacterized protein</fullName>
    </submittedName>
</protein>
<dbReference type="EMBL" id="OX395133">
    <property type="protein sequence ID" value="CAI5782344.1"/>
    <property type="molecule type" value="Genomic_DNA"/>
</dbReference>
<proteinExistence type="predicted"/>
<keyword evidence="3" id="KW-1185">Reference proteome</keyword>
<name>A0AA35KRE5_9SAUR</name>
<gene>
    <name evidence="2" type="ORF">PODLI_1B041646</name>
</gene>
<accession>A0AA35KRE5</accession>
<evidence type="ECO:0000313" key="2">
    <source>
        <dbReference type="EMBL" id="CAI5782344.1"/>
    </source>
</evidence>
<reference evidence="2" key="1">
    <citation type="submission" date="2022-12" db="EMBL/GenBank/DDBJ databases">
        <authorList>
            <person name="Alioto T."/>
            <person name="Alioto T."/>
            <person name="Gomez Garrido J."/>
        </authorList>
    </citation>
    <scope>NUCLEOTIDE SEQUENCE</scope>
</reference>